<dbReference type="PROSITE" id="PS51077">
    <property type="entry name" value="HTH_ICLR"/>
    <property type="match status" value="1"/>
</dbReference>
<reference evidence="7" key="3">
    <citation type="submission" date="2023-06" db="EMBL/GenBank/DDBJ databases">
        <title>lsaBGC provides a comprehensive framework for evolutionary analysis of biosynthetic gene clusters within focal taxa.</title>
        <authorList>
            <person name="Salamzade R."/>
            <person name="Sandstrom S."/>
            <person name="Kalan L.R."/>
        </authorList>
    </citation>
    <scope>NUCLEOTIDE SEQUENCE</scope>
    <source>
        <strain evidence="7">P3-SID899</strain>
    </source>
</reference>
<dbReference type="Gene3D" id="1.10.10.10">
    <property type="entry name" value="Winged helix-like DNA-binding domain superfamily/Winged helix DNA-binding domain"/>
    <property type="match status" value="1"/>
</dbReference>
<comment type="caution">
    <text evidence="7">The sequence shown here is derived from an EMBL/GenBank/DDBJ whole genome shotgun (WGS) entry which is preliminary data.</text>
</comment>
<evidence type="ECO:0000313" key="7">
    <source>
        <dbReference type="EMBL" id="MCV7629207.1"/>
    </source>
</evidence>
<dbReference type="PANTHER" id="PTHR30136:SF39">
    <property type="entry name" value="TRANSCRIPTIONAL REGULATORY PROTEIN"/>
    <property type="match status" value="1"/>
</dbReference>
<dbReference type="OMA" id="NALMRMS"/>
<dbReference type="AlphaFoldDB" id="A0A653SXG9"/>
<keyword evidence="3" id="KW-0804">Transcription</keyword>
<dbReference type="InterPro" id="IPR050707">
    <property type="entry name" value="HTH_MetabolicPath_Reg"/>
</dbReference>
<feature type="domain" description="HTH iclR-type" evidence="5">
    <location>
        <begin position="26"/>
        <end position="85"/>
    </location>
</feature>
<name>A0A653SXG9_MICLU</name>
<evidence type="ECO:0000313" key="9">
    <source>
        <dbReference type="EMBL" id="SHL31028.1"/>
    </source>
</evidence>
<keyword evidence="1" id="KW-0805">Transcription regulation</keyword>
<evidence type="ECO:0000259" key="5">
    <source>
        <dbReference type="PROSITE" id="PS51077"/>
    </source>
</evidence>
<dbReference type="GO" id="GO:0003677">
    <property type="term" value="F:DNA binding"/>
    <property type="evidence" value="ECO:0007669"/>
    <property type="project" value="UniProtKB-KW"/>
</dbReference>
<dbReference type="Proteomes" id="UP000234847">
    <property type="component" value="Unassembled WGS sequence"/>
</dbReference>
<organism evidence="7 12">
    <name type="scientific">Micrococcus luteus</name>
    <name type="common">Micrococcus lysodeikticus</name>
    <dbReference type="NCBI Taxonomy" id="1270"/>
    <lineage>
        <taxon>Bacteria</taxon>
        <taxon>Bacillati</taxon>
        <taxon>Actinomycetota</taxon>
        <taxon>Actinomycetes</taxon>
        <taxon>Micrococcales</taxon>
        <taxon>Micrococcaceae</taxon>
        <taxon>Micrococcus</taxon>
    </lineage>
</organism>
<dbReference type="Pfam" id="PF01614">
    <property type="entry name" value="IclR_C"/>
    <property type="match status" value="1"/>
</dbReference>
<reference evidence="9 10" key="1">
    <citation type="submission" date="2016-11" db="EMBL/GenBank/DDBJ databases">
        <authorList>
            <person name="Varghese N."/>
            <person name="Submissions S."/>
        </authorList>
    </citation>
    <scope>NUCLEOTIDE SEQUENCE [LARGE SCALE GENOMIC DNA]</scope>
    <source>
        <strain evidence="9 10">VTM4R57</strain>
    </source>
</reference>
<evidence type="ECO:0000259" key="6">
    <source>
        <dbReference type="PROSITE" id="PS51078"/>
    </source>
</evidence>
<reference evidence="8 11" key="2">
    <citation type="submission" date="2017-12" db="EMBL/GenBank/DDBJ databases">
        <title>Phylogenetic diversity of female urinary microbiome.</title>
        <authorList>
            <person name="Thomas-White K."/>
            <person name="Wolfe A.J."/>
        </authorList>
    </citation>
    <scope>NUCLEOTIDE SEQUENCE [LARGE SCALE GENOMIC DNA]</scope>
    <source>
        <strain evidence="8 11">UMB0038</strain>
    </source>
</reference>
<dbReference type="SUPFAM" id="SSF55781">
    <property type="entry name" value="GAF domain-like"/>
    <property type="match status" value="1"/>
</dbReference>
<evidence type="ECO:0000313" key="8">
    <source>
        <dbReference type="EMBL" id="PKZ83652.1"/>
    </source>
</evidence>
<sequence>MTTEPVRPPTEDDLIGPSLHRHPSGVGVVDKSVAILDALESGPATLAQLVTATGIARPTLHRLAAALTHHRMVGKDLQGRYVLGTRLAELASAAGEDRLTTASGPVLLWLRDATGESAQVFRRQADSRVCVASAERPWGLRDTIPVGARMSMKAGSAAQVLLAWEDHERLVEGLAGAVFTPTVLAAVRRRGWAQSLAEREPGVASVSAPVRGPSGRVIAAVSISGPLERLSRQPGRLHADAVVSAATRLTELIRAGEA</sequence>
<dbReference type="RefSeq" id="WP_002856418.1">
    <property type="nucleotide sequence ID" value="NZ_CABIZL010000001.1"/>
</dbReference>
<dbReference type="Proteomes" id="UP001205867">
    <property type="component" value="Unassembled WGS sequence"/>
</dbReference>
<evidence type="ECO:0000313" key="12">
    <source>
        <dbReference type="Proteomes" id="UP001205867"/>
    </source>
</evidence>
<accession>A0A653SXG9</accession>
<dbReference type="PANTHER" id="PTHR30136">
    <property type="entry name" value="HELIX-TURN-HELIX TRANSCRIPTIONAL REGULATOR, ICLR FAMILY"/>
    <property type="match status" value="1"/>
</dbReference>
<dbReference type="InterPro" id="IPR036388">
    <property type="entry name" value="WH-like_DNA-bd_sf"/>
</dbReference>
<keyword evidence="2" id="KW-0238">DNA-binding</keyword>
<dbReference type="EMBL" id="FRCE01000001">
    <property type="protein sequence ID" value="SHL31028.1"/>
    <property type="molecule type" value="Genomic_DNA"/>
</dbReference>
<proteinExistence type="predicted"/>
<dbReference type="GO" id="GO:0003700">
    <property type="term" value="F:DNA-binding transcription factor activity"/>
    <property type="evidence" value="ECO:0007669"/>
    <property type="project" value="TreeGrafter"/>
</dbReference>
<dbReference type="InterPro" id="IPR036390">
    <property type="entry name" value="WH_DNA-bd_sf"/>
</dbReference>
<dbReference type="Gene3D" id="3.30.450.40">
    <property type="match status" value="1"/>
</dbReference>
<evidence type="ECO:0000256" key="1">
    <source>
        <dbReference type="ARBA" id="ARBA00023015"/>
    </source>
</evidence>
<dbReference type="InterPro" id="IPR014757">
    <property type="entry name" value="Tscrpt_reg_IclR_C"/>
</dbReference>
<dbReference type="EMBL" id="PKJT01000001">
    <property type="protein sequence ID" value="PKZ83652.1"/>
    <property type="molecule type" value="Genomic_DNA"/>
</dbReference>
<dbReference type="EMBL" id="JALXKZ020000016">
    <property type="protein sequence ID" value="MCV7629207.1"/>
    <property type="molecule type" value="Genomic_DNA"/>
</dbReference>
<dbReference type="FunFam" id="3.30.450.40:FF:000002">
    <property type="entry name" value="IclR family transcriptional regulator"/>
    <property type="match status" value="1"/>
</dbReference>
<feature type="region of interest" description="Disordered" evidence="4">
    <location>
        <begin position="1"/>
        <end position="21"/>
    </location>
</feature>
<accession>A0A653IRP2</accession>
<dbReference type="SUPFAM" id="SSF46785">
    <property type="entry name" value="Winged helix' DNA-binding domain"/>
    <property type="match status" value="1"/>
</dbReference>
<dbReference type="PROSITE" id="PS51078">
    <property type="entry name" value="ICLR_ED"/>
    <property type="match status" value="1"/>
</dbReference>
<feature type="domain" description="IclR-ED" evidence="6">
    <location>
        <begin position="86"/>
        <end position="255"/>
    </location>
</feature>
<dbReference type="GeneID" id="93345034"/>
<evidence type="ECO:0000313" key="10">
    <source>
        <dbReference type="Proteomes" id="UP000184253"/>
    </source>
</evidence>
<dbReference type="Pfam" id="PF09339">
    <property type="entry name" value="HTH_IclR"/>
    <property type="match status" value="1"/>
</dbReference>
<evidence type="ECO:0000256" key="4">
    <source>
        <dbReference type="SAM" id="MobiDB-lite"/>
    </source>
</evidence>
<dbReference type="GO" id="GO:0045892">
    <property type="term" value="P:negative regulation of DNA-templated transcription"/>
    <property type="evidence" value="ECO:0007669"/>
    <property type="project" value="TreeGrafter"/>
</dbReference>
<dbReference type="InterPro" id="IPR005471">
    <property type="entry name" value="Tscrpt_reg_IclR_N"/>
</dbReference>
<protein>
    <submittedName>
        <fullName evidence="7">IclR family transcriptional regulator</fullName>
    </submittedName>
    <submittedName>
        <fullName evidence="9">Transcriptional regulator, IclR family</fullName>
    </submittedName>
</protein>
<dbReference type="Proteomes" id="UP000184253">
    <property type="component" value="Unassembled WGS sequence"/>
</dbReference>
<dbReference type="InterPro" id="IPR029016">
    <property type="entry name" value="GAF-like_dom_sf"/>
</dbReference>
<evidence type="ECO:0000256" key="3">
    <source>
        <dbReference type="ARBA" id="ARBA00023163"/>
    </source>
</evidence>
<dbReference type="SMART" id="SM00346">
    <property type="entry name" value="HTH_ICLR"/>
    <property type="match status" value="1"/>
</dbReference>
<evidence type="ECO:0000256" key="2">
    <source>
        <dbReference type="ARBA" id="ARBA00023125"/>
    </source>
</evidence>
<accession>A0A031GNQ6</accession>
<gene>
    <name evidence="8" type="ORF">CYJ95_01730</name>
    <name evidence="7" type="ORF">M3A82_007630</name>
    <name evidence="9" type="ORF">SAMN04487849_101204</name>
</gene>
<evidence type="ECO:0000313" key="11">
    <source>
        <dbReference type="Proteomes" id="UP000234847"/>
    </source>
</evidence>